<dbReference type="Pfam" id="PF23043">
    <property type="entry name" value="SH3-B_UBE2O"/>
    <property type="match status" value="1"/>
</dbReference>
<evidence type="ECO:0000256" key="3">
    <source>
        <dbReference type="SAM" id="MobiDB-lite"/>
    </source>
</evidence>
<dbReference type="InterPro" id="IPR016135">
    <property type="entry name" value="UBQ-conjugating_enzyme/RWD"/>
</dbReference>
<organism evidence="5 6">
    <name type="scientific">Opisthorchis viverrini</name>
    <name type="common">Southeast Asian liver fluke</name>
    <dbReference type="NCBI Taxonomy" id="6198"/>
    <lineage>
        <taxon>Eukaryota</taxon>
        <taxon>Metazoa</taxon>
        <taxon>Spiralia</taxon>
        <taxon>Lophotrochozoa</taxon>
        <taxon>Platyhelminthes</taxon>
        <taxon>Trematoda</taxon>
        <taxon>Digenea</taxon>
        <taxon>Opisthorchiida</taxon>
        <taxon>Opisthorchiata</taxon>
        <taxon>Opisthorchiidae</taxon>
        <taxon>Opisthorchis</taxon>
    </lineage>
</organism>
<dbReference type="CDD" id="cd23837">
    <property type="entry name" value="UBCc_UBE2O"/>
    <property type="match status" value="1"/>
</dbReference>
<evidence type="ECO:0000313" key="6">
    <source>
        <dbReference type="Proteomes" id="UP000243686"/>
    </source>
</evidence>
<reference evidence="5 6" key="1">
    <citation type="submission" date="2015-03" db="EMBL/GenBank/DDBJ databases">
        <title>Draft genome of the nematode, Opisthorchis viverrini.</title>
        <authorList>
            <person name="Mitreva M."/>
        </authorList>
    </citation>
    <scope>NUCLEOTIDE SEQUENCE [LARGE SCALE GENOMIC DNA]</scope>
    <source>
        <strain evidence="5">Khon Kaen</strain>
    </source>
</reference>
<dbReference type="SMART" id="SM00212">
    <property type="entry name" value="UBCc"/>
    <property type="match status" value="1"/>
</dbReference>
<sequence length="1767" mass="197563">MSEVPPDSLYKDDTVYYLQHENKLAFLGTVLKSDKIVPDLITLDATDSESIHDGINIKSGDILTDTDRNHDVGKMSCDSVDRTGSSGAGSRRDAGSNIKISWMSLTTGDEYPPWSSPIPTSMKTNQVVLLERDHMLGDAVRHAQKDLVGTVVNLRISGCAELLNYGRILLNLDCSRLRSVSPWTSRTNENHVIWRGWLGRVVACQMLAIARFSDGARLLVRQACLESFEPVPPTSEAFPDPYFEGAWLRGDACDLKSNPEVSVWTSFTNFLFGTNPRVWSTAQTAGERHSKKSAFDQELDTDTPTLPVNETNHLGSLSKKIDFAVPGSPMVLFHELAQSDATKALAQNAGQMTRILERTPVFLTETRAHNAAWLSRLHSSVNVTVCIEKLFPAEATVHWFASRSPAGERPPPSIVRGEDLINLQTVVPYPYLGCTARDIWYLQLNESDVMYNWKIYDCPERLLYDWLTNNQAGLDAVTVPFQSATAQPDVFSDTHKTGGTALAQHTLEAAGEPTASDNTPRKPKEAPGHPKTTPFWTQRTLFSSTRRRIRVVANPKHRLTYSNMVSWENEEHDLDVYLSDADSEMSTPADTSKGKRKVRNKRGATNTVPESRKAAEGDAFAERTFSTTSLEPPTTDSNSKKMQVKSTETTTVDPQPVTKLDKEDKEATESGRSSPHMIVTDKTKIKVPEDVLRAREAQLPPLKPGCWVAVGLYTTHTRYDVRWQNGSLERDISCKDLLPIYFNIDEHEFFPGSVVSSKGAVKEPRSSDISTKNESGEPGTSELPVASSHSVEDSQDDAPRDCGIVLSANPKDRMCHIQWFRTVGEAENKKLIPIGPPEDAGVYELTASSDRQLNYGDVLLTQATDDPSHAHIPAGYIEDIYPETGKLLIHWIDGTKTEVPRTQCLLPVDALIDDDDWSGEDSDDYEPDELTTDSDSEWETVSERSFDEPDFSSTVELSAKDGPNLKQLEGDAEVDEDLPQDEALRLAAEKIVQAYLRTDAARRLFVDRRTFVFWILRRFVVVPDQLDTAVDQLGTLLAAAASSPDYTIPHDYQSTMKTRPCSMASLSVVDESSVATSGDDVSPPNRARSLVGELLSPAKAWDYAEEAEAVTVTEKLHSVRDLMQEAYQLVRDCRIKRLYAKCDHRELFSEKHVEGILKSIEIDGGTTLEFESYSSKSALKPLNDTNAASDESAMQDNILNSESTVPRQISGLHFLHSDHHISRPEILAAVRRSKMKVLVVPDSSQPFTSSEDNWRNRIHYCLAGPNADEEGVYMLVSTTLFSRLSRYLAMGHRRLLEQLTSFGEYALAWLGEMAPDMVSKAKSESRGSIESEDLFHSLSGQAVVESTMVNGLETVETDVHSEQETAGQDEKMENETKACEQPPGNDSSDGRPKLSRDDSQPGPTVDAIPAEYRGQFIVEDNAPTTHRFYRTVSDNLPKSFYRAWKRDFPRVIHHSPFYCWLQNALLSTSLPRGIIVKAFSDRMDLYSLLIVGPAGTPYEHGLFFFDILLPQRYPYIPPQVHYYSFASERVNPNLYVEGHVCLSLLGTWAGKDSENWNPENSNLLQLVVSLQGVKLRLLYIHLVSPREKPPYNRFISMVPFVEKPFFLFVTFALHGRVTIYCSFTVILKYSHNFRSLILNSEPYFNEAGFDACRGTTESRENSRVYNESVVATLVQSMVSLLSNPVPVFKQETIQHCLTYGDAYASLLEFWASLDEFEYERLSSDDSNAKLALPDFPLAPVSKGFQISVRRHRQAFLRLVAASNQNCT</sequence>
<keyword evidence="1" id="KW-0808">Transferase</keyword>
<evidence type="ECO:0000259" key="4">
    <source>
        <dbReference type="PROSITE" id="PS50127"/>
    </source>
</evidence>
<keyword evidence="2" id="KW-0833">Ubl conjugation pathway</keyword>
<dbReference type="GO" id="GO:0061631">
    <property type="term" value="F:ubiquitin conjugating enzyme activity"/>
    <property type="evidence" value="ECO:0007669"/>
    <property type="project" value="TreeGrafter"/>
</dbReference>
<feature type="region of interest" description="Disordered" evidence="3">
    <location>
        <begin position="756"/>
        <end position="800"/>
    </location>
</feature>
<keyword evidence="6" id="KW-1185">Reference proteome</keyword>
<dbReference type="PANTHER" id="PTHR46116">
    <property type="entry name" value="(E3-INDEPENDENT) E2 UBIQUITIN-CONJUGATING ENZYME"/>
    <property type="match status" value="1"/>
</dbReference>
<dbReference type="PANTHER" id="PTHR46116:SF15">
    <property type="entry name" value="(E3-INDEPENDENT) E2 UBIQUITIN-CONJUGATING ENZYME"/>
    <property type="match status" value="1"/>
</dbReference>
<feature type="compositionally biased region" description="Polar residues" evidence="3">
    <location>
        <begin position="624"/>
        <end position="653"/>
    </location>
</feature>
<dbReference type="Pfam" id="PF00179">
    <property type="entry name" value="UQ_con"/>
    <property type="match status" value="1"/>
</dbReference>
<dbReference type="InterPro" id="IPR000608">
    <property type="entry name" value="UBC"/>
</dbReference>
<dbReference type="PROSITE" id="PS50127">
    <property type="entry name" value="UBC_2"/>
    <property type="match status" value="1"/>
</dbReference>
<protein>
    <submittedName>
        <fullName evidence="5">Ubiquitin--protein ligase</fullName>
    </submittedName>
</protein>
<feature type="region of interest" description="Disordered" evidence="3">
    <location>
        <begin position="915"/>
        <end position="965"/>
    </location>
</feature>
<feature type="region of interest" description="Disordered" evidence="3">
    <location>
        <begin position="582"/>
        <end position="675"/>
    </location>
</feature>
<gene>
    <name evidence="5" type="ORF">X801_01286</name>
</gene>
<feature type="region of interest" description="Disordered" evidence="3">
    <location>
        <begin position="73"/>
        <end position="94"/>
    </location>
</feature>
<feature type="compositionally biased region" description="Basic and acidic residues" evidence="3">
    <location>
        <begin position="1388"/>
        <end position="1399"/>
    </location>
</feature>
<dbReference type="GO" id="GO:0016874">
    <property type="term" value="F:ligase activity"/>
    <property type="evidence" value="ECO:0007669"/>
    <property type="project" value="UniProtKB-KW"/>
</dbReference>
<evidence type="ECO:0000256" key="1">
    <source>
        <dbReference type="ARBA" id="ARBA00022679"/>
    </source>
</evidence>
<dbReference type="SUPFAM" id="SSF54495">
    <property type="entry name" value="UBC-like"/>
    <property type="match status" value="1"/>
</dbReference>
<dbReference type="EMBL" id="KV891678">
    <property type="protein sequence ID" value="OON22812.1"/>
    <property type="molecule type" value="Genomic_DNA"/>
</dbReference>
<feature type="region of interest" description="Disordered" evidence="3">
    <location>
        <begin position="283"/>
        <end position="304"/>
    </location>
</feature>
<dbReference type="Proteomes" id="UP000243686">
    <property type="component" value="Unassembled WGS sequence"/>
</dbReference>
<proteinExistence type="predicted"/>
<accession>A0A1S8X816</accession>
<evidence type="ECO:0000313" key="5">
    <source>
        <dbReference type="EMBL" id="OON22812.1"/>
    </source>
</evidence>
<name>A0A1S8X816_OPIVI</name>
<evidence type="ECO:0000256" key="2">
    <source>
        <dbReference type="ARBA" id="ARBA00022786"/>
    </source>
</evidence>
<feature type="compositionally biased region" description="Basic and acidic residues" evidence="3">
    <location>
        <begin position="1359"/>
        <end position="1378"/>
    </location>
</feature>
<keyword evidence="5" id="KW-0436">Ligase</keyword>
<feature type="region of interest" description="Disordered" evidence="3">
    <location>
        <begin position="507"/>
        <end position="535"/>
    </location>
</feature>
<dbReference type="InterPro" id="IPR057733">
    <property type="entry name" value="UBE2O-like_SH3-B"/>
</dbReference>
<feature type="region of interest" description="Disordered" evidence="3">
    <location>
        <begin position="1359"/>
        <end position="1407"/>
    </location>
</feature>
<feature type="compositionally biased region" description="Basic and acidic residues" evidence="3">
    <location>
        <begin position="519"/>
        <end position="528"/>
    </location>
</feature>
<feature type="compositionally biased region" description="Basic and acidic residues" evidence="3">
    <location>
        <begin position="659"/>
        <end position="669"/>
    </location>
</feature>
<feature type="compositionally biased region" description="Acidic residues" evidence="3">
    <location>
        <begin position="915"/>
        <end position="940"/>
    </location>
</feature>
<dbReference type="Gene3D" id="3.10.110.10">
    <property type="entry name" value="Ubiquitin Conjugating Enzyme"/>
    <property type="match status" value="1"/>
</dbReference>
<feature type="domain" description="UBC core" evidence="4">
    <location>
        <begin position="1449"/>
        <end position="1613"/>
    </location>
</feature>